<gene>
    <name evidence="17" type="primary">rep</name>
</gene>
<evidence type="ECO:0000256" key="9">
    <source>
        <dbReference type="ARBA" id="ARBA00022741"/>
    </source>
</evidence>
<evidence type="ECO:0000256" key="3">
    <source>
        <dbReference type="ARBA" id="ARBA00022562"/>
    </source>
</evidence>
<evidence type="ECO:0000256" key="7">
    <source>
        <dbReference type="ARBA" id="ARBA00022722"/>
    </source>
</evidence>
<dbReference type="EMBL" id="GQ243680">
    <property type="protein sequence ID" value="ACY68119.1"/>
    <property type="molecule type" value="Genomic_DNA"/>
</dbReference>
<dbReference type="GO" id="GO:0005524">
    <property type="term" value="F:ATP binding"/>
    <property type="evidence" value="ECO:0007669"/>
    <property type="project" value="UniProtKB-KW"/>
</dbReference>
<dbReference type="GO" id="GO:0016787">
    <property type="term" value="F:hydrolase activity"/>
    <property type="evidence" value="ECO:0007669"/>
    <property type="project" value="UniProtKB-KW"/>
</dbReference>
<evidence type="ECO:0000256" key="14">
    <source>
        <dbReference type="ARBA" id="ARBA00023124"/>
    </source>
</evidence>
<keyword evidence="12" id="KW-0347">Helicase</keyword>
<organism evidence="17">
    <name type="scientific">Sewage associated circovirus</name>
    <dbReference type="NCBI Taxonomy" id="689405"/>
    <lineage>
        <taxon>Viruses</taxon>
        <taxon>Monodnaviria</taxon>
        <taxon>Shotokuvirae</taxon>
        <taxon>Cressdnaviricota</taxon>
        <taxon>Arfiviricetes</taxon>
        <taxon>Cirlivirales</taxon>
        <taxon>Circoviridae</taxon>
        <taxon>Circovirus</taxon>
    </lineage>
</organism>
<evidence type="ECO:0000256" key="15">
    <source>
        <dbReference type="ARBA" id="ARBA00023125"/>
    </source>
</evidence>
<keyword evidence="10" id="KW-0255">Endonuclease</keyword>
<evidence type="ECO:0000256" key="5">
    <source>
        <dbReference type="ARBA" id="ARBA00022695"/>
    </source>
</evidence>
<keyword evidence="15" id="KW-0238">DNA-binding</keyword>
<protein>
    <submittedName>
        <fullName evidence="17">Rep</fullName>
    </submittedName>
</protein>
<proteinExistence type="predicted"/>
<feature type="non-terminal residue" evidence="17">
    <location>
        <position position="153"/>
    </location>
</feature>
<evidence type="ECO:0000313" key="17">
    <source>
        <dbReference type="EMBL" id="ACY68119.1"/>
    </source>
</evidence>
<keyword evidence="14" id="KW-0190">Covalent protein-DNA linkage</keyword>
<comment type="subcellular location">
    <subcellularLocation>
        <location evidence="2">Host nucleus</location>
    </subcellularLocation>
</comment>
<evidence type="ECO:0000256" key="11">
    <source>
        <dbReference type="ARBA" id="ARBA00022801"/>
    </source>
</evidence>
<dbReference type="InterPro" id="IPR049912">
    <property type="entry name" value="CRESS_DNA_REP"/>
</dbReference>
<comment type="cofactor">
    <cofactor evidence="1">
        <name>Mg(2+)</name>
        <dbReference type="ChEBI" id="CHEBI:18420"/>
    </cofactor>
</comment>
<keyword evidence="9" id="KW-0547">Nucleotide-binding</keyword>
<evidence type="ECO:0000256" key="10">
    <source>
        <dbReference type="ARBA" id="ARBA00022759"/>
    </source>
</evidence>
<keyword evidence="6" id="KW-0235">DNA replication</keyword>
<evidence type="ECO:0000259" key="16">
    <source>
        <dbReference type="PROSITE" id="PS52020"/>
    </source>
</evidence>
<evidence type="ECO:0000256" key="1">
    <source>
        <dbReference type="ARBA" id="ARBA00001946"/>
    </source>
</evidence>
<keyword evidence="5" id="KW-0548">Nucleotidyltransferase</keyword>
<dbReference type="GO" id="GO:0016779">
    <property type="term" value="F:nucleotidyltransferase activity"/>
    <property type="evidence" value="ECO:0007669"/>
    <property type="project" value="UniProtKB-KW"/>
</dbReference>
<evidence type="ECO:0000256" key="4">
    <source>
        <dbReference type="ARBA" id="ARBA00022679"/>
    </source>
</evidence>
<keyword evidence="13" id="KW-0067">ATP-binding</keyword>
<reference evidence="17" key="1">
    <citation type="journal article" date="2009" name="J. Clin. Microbiol.">
        <title>Frequent detection of highly diverse variants of cardiovirus, cosavirus, bocavirus, and circovirus in sewage samples collected in the United States.</title>
        <authorList>
            <person name="Blinkova O."/>
            <person name="Rosario K."/>
            <person name="Li L."/>
            <person name="Kapoor A."/>
            <person name="Slikas B."/>
            <person name="Bernardin F."/>
            <person name="Breitbart M."/>
            <person name="Delwart E."/>
        </authorList>
    </citation>
    <scope>NUCLEOTIDE SEQUENCE</scope>
    <source>
        <strain evidence="17">NJ-1</strain>
    </source>
</reference>
<dbReference type="GO" id="GO:0004519">
    <property type="term" value="F:endonuclease activity"/>
    <property type="evidence" value="ECO:0007669"/>
    <property type="project" value="UniProtKB-KW"/>
</dbReference>
<sequence>GTPHLQGLIVWKDAKTMSAVAAMLPGCHLTKTLDIQASIKYCSKEEGRLEGPYEFGVRPVGQGKRSDLADALADVIAMKPMAEVAVAHPGTFVRYHRGLQAYRTVTAKPRTEVTECTCIVGPTNVGKSYYCRGTYPGAFWKNKGEWWDGYEQQ</sequence>
<accession>D1KJV3</accession>
<keyword evidence="4" id="KW-0808">Transferase</keyword>
<evidence type="ECO:0000256" key="6">
    <source>
        <dbReference type="ARBA" id="ARBA00022705"/>
    </source>
</evidence>
<dbReference type="GO" id="GO:0046872">
    <property type="term" value="F:metal ion binding"/>
    <property type="evidence" value="ECO:0007669"/>
    <property type="project" value="UniProtKB-KW"/>
</dbReference>
<feature type="domain" description="CRESS-DNA virus Rep endonuclease" evidence="16">
    <location>
        <begin position="1"/>
        <end position="58"/>
    </location>
</feature>
<keyword evidence="11" id="KW-0378">Hydrolase</keyword>
<evidence type="ECO:0000256" key="8">
    <source>
        <dbReference type="ARBA" id="ARBA00022723"/>
    </source>
</evidence>
<keyword evidence="3" id="KW-1048">Host nucleus</keyword>
<dbReference type="GO" id="GO:0003677">
    <property type="term" value="F:DNA binding"/>
    <property type="evidence" value="ECO:0007669"/>
    <property type="project" value="UniProtKB-KW"/>
</dbReference>
<keyword evidence="7" id="KW-0540">Nuclease</keyword>
<feature type="non-terminal residue" evidence="17">
    <location>
        <position position="1"/>
    </location>
</feature>
<evidence type="ECO:0000256" key="13">
    <source>
        <dbReference type="ARBA" id="ARBA00022840"/>
    </source>
</evidence>
<dbReference type="Gene3D" id="3.40.1310.20">
    <property type="match status" value="1"/>
</dbReference>
<evidence type="ECO:0000256" key="2">
    <source>
        <dbReference type="ARBA" id="ARBA00004147"/>
    </source>
</evidence>
<dbReference type="GO" id="GO:0006260">
    <property type="term" value="P:DNA replication"/>
    <property type="evidence" value="ECO:0007669"/>
    <property type="project" value="UniProtKB-KW"/>
</dbReference>
<dbReference type="GO" id="GO:0042025">
    <property type="term" value="C:host cell nucleus"/>
    <property type="evidence" value="ECO:0007669"/>
    <property type="project" value="UniProtKB-SubCell"/>
</dbReference>
<keyword evidence="8" id="KW-0479">Metal-binding</keyword>
<dbReference type="PROSITE" id="PS52020">
    <property type="entry name" value="CRESS_DNA_REP"/>
    <property type="match status" value="1"/>
</dbReference>
<name>D1KJV3_9CIRC</name>
<dbReference type="GO" id="GO:0004386">
    <property type="term" value="F:helicase activity"/>
    <property type="evidence" value="ECO:0007669"/>
    <property type="project" value="UniProtKB-KW"/>
</dbReference>
<evidence type="ECO:0000256" key="12">
    <source>
        <dbReference type="ARBA" id="ARBA00022806"/>
    </source>
</evidence>